<evidence type="ECO:0000313" key="2">
    <source>
        <dbReference type="EMBL" id="CEM01963.1"/>
    </source>
</evidence>
<feature type="signal peptide" evidence="1">
    <location>
        <begin position="1"/>
        <end position="31"/>
    </location>
</feature>
<dbReference type="EMBL" id="CDMY01000314">
    <property type="protein sequence ID" value="CEM01963.1"/>
    <property type="molecule type" value="Genomic_DNA"/>
</dbReference>
<reference evidence="2 3" key="1">
    <citation type="submission" date="2014-11" db="EMBL/GenBank/DDBJ databases">
        <authorList>
            <person name="Zhu J."/>
            <person name="Qi W."/>
            <person name="Song R."/>
        </authorList>
    </citation>
    <scope>NUCLEOTIDE SEQUENCE [LARGE SCALE GENOMIC DNA]</scope>
</reference>
<gene>
    <name evidence="2" type="ORF">Vbra_8242</name>
</gene>
<proteinExistence type="predicted"/>
<protein>
    <submittedName>
        <fullName evidence="2">Uncharacterized protein</fullName>
    </submittedName>
</protein>
<evidence type="ECO:0000256" key="1">
    <source>
        <dbReference type="SAM" id="SignalP"/>
    </source>
</evidence>
<feature type="chain" id="PRO_5005188329" evidence="1">
    <location>
        <begin position="32"/>
        <end position="167"/>
    </location>
</feature>
<name>A0A0G4EUP5_VITBC</name>
<keyword evidence="1" id="KW-0732">Signal</keyword>
<organism evidence="2 3">
    <name type="scientific">Vitrella brassicaformis (strain CCMP3155)</name>
    <dbReference type="NCBI Taxonomy" id="1169540"/>
    <lineage>
        <taxon>Eukaryota</taxon>
        <taxon>Sar</taxon>
        <taxon>Alveolata</taxon>
        <taxon>Colpodellida</taxon>
        <taxon>Vitrellaceae</taxon>
        <taxon>Vitrella</taxon>
    </lineage>
</organism>
<keyword evidence="3" id="KW-1185">Reference proteome</keyword>
<dbReference type="AlphaFoldDB" id="A0A0G4EUP5"/>
<dbReference type="VEuPathDB" id="CryptoDB:Vbra_8242"/>
<sequence>MHRGIVCGGAFPLAISVLLVLLLAAAAGSAAQDLMPEEAQLPGRATNDTSPSQAATEGAPSSRAAAGLRGLQYPSRPVQIPVPPARGSSQACNHLSYQCLGVVNAYGQGAGCAVQVNSNSLSQTLPWCYASCACPYAASSLLMVNQCYVFNCCPRLGQRGNMLLSPP</sequence>
<accession>A0A0G4EUP5</accession>
<dbReference type="InParanoid" id="A0A0G4EUP5"/>
<evidence type="ECO:0000313" key="3">
    <source>
        <dbReference type="Proteomes" id="UP000041254"/>
    </source>
</evidence>
<dbReference type="Proteomes" id="UP000041254">
    <property type="component" value="Unassembled WGS sequence"/>
</dbReference>